<evidence type="ECO:0000256" key="2">
    <source>
        <dbReference type="ARBA" id="ARBA00013184"/>
    </source>
</evidence>
<feature type="zinc finger region" description="TAZ-type" evidence="20">
    <location>
        <begin position="41"/>
        <end position="118"/>
    </location>
</feature>
<comment type="catalytic activity">
    <reaction evidence="18">
        <text>(S)-lactoyl-CoA + L-lysyl-[protein] = N(6)-[(S)-lactoyl]-L-lysyl-[protein] + CoA + H(+)</text>
        <dbReference type="Rhea" id="RHEA:61996"/>
        <dbReference type="Rhea" id="RHEA-COMP:9752"/>
        <dbReference type="Rhea" id="RHEA-COMP:19466"/>
        <dbReference type="ChEBI" id="CHEBI:15378"/>
        <dbReference type="ChEBI" id="CHEBI:29969"/>
        <dbReference type="ChEBI" id="CHEBI:57287"/>
        <dbReference type="ChEBI" id="CHEBI:231527"/>
        <dbReference type="ChEBI" id="CHEBI:231528"/>
    </reaction>
    <physiologicalReaction direction="left-to-right" evidence="18">
        <dbReference type="Rhea" id="RHEA:61997"/>
    </physiologicalReaction>
</comment>
<evidence type="ECO:0000256" key="14">
    <source>
        <dbReference type="ARBA" id="ARBA00023108"/>
    </source>
</evidence>
<feature type="domain" description="TAZ-type" evidence="22">
    <location>
        <begin position="41"/>
        <end position="118"/>
    </location>
</feature>
<evidence type="ECO:0000256" key="11">
    <source>
        <dbReference type="ARBA" id="ARBA00022853"/>
    </source>
</evidence>
<keyword evidence="10" id="KW-0832">Ubl conjugation</keyword>
<dbReference type="SUPFAM" id="SSF69125">
    <property type="entry name" value="Nuclear receptor coactivator interlocking domain"/>
    <property type="match status" value="1"/>
</dbReference>
<dbReference type="InterPro" id="IPR035898">
    <property type="entry name" value="TAZ_dom_sf"/>
</dbReference>
<dbReference type="Pfam" id="PF09030">
    <property type="entry name" value="Creb_binding"/>
    <property type="match status" value="1"/>
</dbReference>
<dbReference type="eggNOG" id="KOG1778">
    <property type="taxonomic scope" value="Eukaryota"/>
</dbReference>
<evidence type="ECO:0000256" key="8">
    <source>
        <dbReference type="ARBA" id="ARBA00022771"/>
    </source>
</evidence>
<dbReference type="InterPro" id="IPR000197">
    <property type="entry name" value="Znf_TAZ"/>
</dbReference>
<dbReference type="InterPro" id="IPR009110">
    <property type="entry name" value="Nuc_rcpt_coact"/>
</dbReference>
<reference evidence="23 24" key="1">
    <citation type="journal article" date="2011" name="Nature">
        <title>A high-resolution map of human evolutionary constraint using 29 mammals.</title>
        <authorList>
            <person name="Lindblad-Toh K."/>
            <person name="Garber M."/>
            <person name="Zuk O."/>
            <person name="Lin M.F."/>
            <person name="Parker B.J."/>
            <person name="Washietl S."/>
            <person name="Kheradpour P."/>
            <person name="Ernst J."/>
            <person name="Jordan G."/>
            <person name="Mauceli E."/>
            <person name="Ward L.D."/>
            <person name="Lowe C.B."/>
            <person name="Holloway A.K."/>
            <person name="Clamp M."/>
            <person name="Gnerre S."/>
            <person name="Alfoldi J."/>
            <person name="Beal K."/>
            <person name="Chang J."/>
            <person name="Clawson H."/>
            <person name="Cuff J."/>
            <person name="Di Palma F."/>
            <person name="Fitzgerald S."/>
            <person name="Flicek P."/>
            <person name="Guttman M."/>
            <person name="Hubisz M.J."/>
            <person name="Jaffe D.B."/>
            <person name="Jungreis I."/>
            <person name="Kent W.J."/>
            <person name="Kostka D."/>
            <person name="Lara M."/>
            <person name="Martins A.L."/>
            <person name="Massingham T."/>
            <person name="Moltke I."/>
            <person name="Raney B.J."/>
            <person name="Rasmussen M.D."/>
            <person name="Robinson J."/>
            <person name="Stark A."/>
            <person name="Vilella A.J."/>
            <person name="Wen J."/>
            <person name="Xie X."/>
            <person name="Zody M.C."/>
            <person name="Baldwin J."/>
            <person name="Bloom T."/>
            <person name="Chin C.W."/>
            <person name="Heiman D."/>
            <person name="Nicol R."/>
            <person name="Nusbaum C."/>
            <person name="Young S."/>
            <person name="Wilkinson J."/>
            <person name="Worley K.C."/>
            <person name="Kovar C.L."/>
            <person name="Muzny D.M."/>
            <person name="Gibbs R.A."/>
            <person name="Cree A."/>
            <person name="Dihn H.H."/>
            <person name="Fowler G."/>
            <person name="Jhangiani S."/>
            <person name="Joshi V."/>
            <person name="Lee S."/>
            <person name="Lewis L.R."/>
            <person name="Nazareth L.V."/>
            <person name="Okwuonu G."/>
            <person name="Santibanez J."/>
            <person name="Warren W.C."/>
            <person name="Mardis E.R."/>
            <person name="Weinstock G.M."/>
            <person name="Wilson R.K."/>
            <person name="Delehaunty K."/>
            <person name="Dooling D."/>
            <person name="Fronik C."/>
            <person name="Fulton L."/>
            <person name="Fulton B."/>
            <person name="Graves T."/>
            <person name="Minx P."/>
            <person name="Sodergren E."/>
            <person name="Birney E."/>
            <person name="Margulies E.H."/>
            <person name="Herrero J."/>
            <person name="Green E.D."/>
            <person name="Haussler D."/>
            <person name="Siepel A."/>
            <person name="Goldman N."/>
            <person name="Pollard K.S."/>
            <person name="Pedersen J.S."/>
            <person name="Lander E.S."/>
            <person name="Kellis M."/>
        </authorList>
    </citation>
    <scope>NUCLEOTIDE SEQUENCE [LARGE SCALE GENOMIC DNA]</scope>
</reference>
<evidence type="ECO:0000256" key="7">
    <source>
        <dbReference type="ARBA" id="ARBA00022737"/>
    </source>
</evidence>
<accession>G1QCZ0</accession>
<dbReference type="PANTHER" id="PTHR13808:SF1">
    <property type="entry name" value="HISTONE ACETYLTRANSFERASE"/>
    <property type="match status" value="1"/>
</dbReference>
<evidence type="ECO:0000313" key="23">
    <source>
        <dbReference type="Ensembl" id="ENSMLUP00000021573.1"/>
    </source>
</evidence>
<evidence type="ECO:0000256" key="18">
    <source>
        <dbReference type="ARBA" id="ARBA00047411"/>
    </source>
</evidence>
<keyword evidence="8 20" id="KW-0863">Zinc-finger</keyword>
<dbReference type="EC" id="2.3.1.48" evidence="2"/>
<keyword evidence="4" id="KW-0597">Phosphoprotein</keyword>
<evidence type="ECO:0000256" key="10">
    <source>
        <dbReference type="ARBA" id="ARBA00022843"/>
    </source>
</evidence>
<dbReference type="GO" id="GO:0031981">
    <property type="term" value="C:nuclear lumen"/>
    <property type="evidence" value="ECO:0007669"/>
    <property type="project" value="UniProtKB-ARBA"/>
</dbReference>
<keyword evidence="14" id="KW-0090">Biological rhythms</keyword>
<dbReference type="Pfam" id="PF00569">
    <property type="entry name" value="ZZ"/>
    <property type="match status" value="1"/>
</dbReference>
<keyword evidence="24" id="KW-1185">Reference proteome</keyword>
<reference evidence="23" key="3">
    <citation type="submission" date="2025-09" db="UniProtKB">
        <authorList>
            <consortium name="Ensembl"/>
        </authorList>
    </citation>
    <scope>IDENTIFICATION</scope>
</reference>
<feature type="compositionally biased region" description="Pro residues" evidence="21">
    <location>
        <begin position="548"/>
        <end position="569"/>
    </location>
</feature>
<dbReference type="SUPFAM" id="SSF57933">
    <property type="entry name" value="TAZ domain"/>
    <property type="match status" value="1"/>
</dbReference>
<keyword evidence="3" id="KW-1017">Isopeptide bond</keyword>
<name>G1QCZ0_MYOLU</name>
<organism evidence="23 24">
    <name type="scientific">Myotis lucifugus</name>
    <name type="common">Little brown bat</name>
    <dbReference type="NCBI Taxonomy" id="59463"/>
    <lineage>
        <taxon>Eukaryota</taxon>
        <taxon>Metazoa</taxon>
        <taxon>Chordata</taxon>
        <taxon>Craniata</taxon>
        <taxon>Vertebrata</taxon>
        <taxon>Euteleostomi</taxon>
        <taxon>Mammalia</taxon>
        <taxon>Eutheria</taxon>
        <taxon>Laurasiatheria</taxon>
        <taxon>Chiroptera</taxon>
        <taxon>Yangochiroptera</taxon>
        <taxon>Vespertilionidae</taxon>
        <taxon>Myotis</taxon>
    </lineage>
</organism>
<dbReference type="GO" id="GO:0048511">
    <property type="term" value="P:rhythmic process"/>
    <property type="evidence" value="ECO:0007669"/>
    <property type="project" value="UniProtKB-KW"/>
</dbReference>
<evidence type="ECO:0000259" key="22">
    <source>
        <dbReference type="PROSITE" id="PS50134"/>
    </source>
</evidence>
<dbReference type="HOGENOM" id="CLU_430596_0_0_1"/>
<sequence>CKDYDLCINCYKTKGHTHKMVKVGLGLDEEAEEGGSQGASGSGGARPIQRCIQSQRHACQCHNAICPQKMKLVVQHANSCQRKTNGGCGVCKQFIALCCYHAKHCQENTCPIPYCLNIKQKLRQQEIQHRWQHASCTSRCHHQHPHVPQQSLPSPPSAPPRSPTLHPSTPWTPQPPTLPQPSPVSMSLASFSSLARTQPPTTVTRKPTNQVPVPPPHAQPPAAVEAPGRLHHLYWVSTNNGTVTPESQVVPMGLNVPNRVSGPVILPPPNPWQWQPAPIPQQQPIPKVQPPQSISPGALQDLLWTLKSPSSPQQHVLNILKSNPQLMAALTKNTRPSKWPASPAFSSPSLLNLNAMQSSGPRPAVPLQQQAMGGLNPQGQALNIMNPGHNPSMTSMNHSQRDAMEQQQQQQQKGSAGMAAGLAGHAQFHHAAAADPVEDWVPGQPNPVRHILYLSPALSFSPALSTFLLSPLEAPALSAVFLLFSFQVSQEKLSSQENISWPVSYQHRPNKPHEPQQHMLSENHRPQLSGQQMATSLSSQVRSLAPVQSPPQSQPPHSSPSPRICPPSPHHVSPQIGSPHPGLPVTMANSIDQGLGEPQTCNATTAKYPHRSALPSELSLVGDTTVDTLEMLREQE</sequence>
<dbReference type="EMBL" id="AAPE02008153">
    <property type="status" value="NOT_ANNOTATED_CDS"/>
    <property type="molecule type" value="Genomic_DNA"/>
</dbReference>
<dbReference type="GO" id="GO:0045944">
    <property type="term" value="P:positive regulation of transcription by RNA polymerase II"/>
    <property type="evidence" value="ECO:0007669"/>
    <property type="project" value="UniProtKB-ARBA"/>
</dbReference>
<feature type="compositionally biased region" description="Pro residues" evidence="21">
    <location>
        <begin position="170"/>
        <end position="182"/>
    </location>
</feature>
<keyword evidence="7" id="KW-0677">Repeat</keyword>
<keyword evidence="6 20" id="KW-0479">Metal-binding</keyword>
<feature type="compositionally biased region" description="Pro residues" evidence="21">
    <location>
        <begin position="153"/>
        <end position="162"/>
    </location>
</feature>
<dbReference type="InterPro" id="IPR043145">
    <property type="entry name" value="Znf_ZZ_sf"/>
</dbReference>
<dbReference type="GO" id="GO:0005667">
    <property type="term" value="C:transcription regulator complex"/>
    <property type="evidence" value="ECO:0007669"/>
    <property type="project" value="TreeGrafter"/>
</dbReference>
<dbReference type="InterPro" id="IPR013178">
    <property type="entry name" value="Histone_AcTrfase_Rtt109/CBP"/>
</dbReference>
<dbReference type="PROSITE" id="PS50134">
    <property type="entry name" value="ZF_TAZ"/>
    <property type="match status" value="1"/>
</dbReference>
<evidence type="ECO:0000256" key="1">
    <source>
        <dbReference type="ARBA" id="ARBA00004123"/>
    </source>
</evidence>
<feature type="compositionally biased region" description="Polar residues" evidence="21">
    <location>
        <begin position="184"/>
        <end position="210"/>
    </location>
</feature>
<dbReference type="GO" id="GO:0004402">
    <property type="term" value="F:histone acetyltransferase activity"/>
    <property type="evidence" value="ECO:0007669"/>
    <property type="project" value="InterPro"/>
</dbReference>
<evidence type="ECO:0000256" key="6">
    <source>
        <dbReference type="ARBA" id="ARBA00022723"/>
    </source>
</evidence>
<comment type="catalytic activity">
    <reaction evidence="19">
        <text>L-lysyl-[protein] + acetyl-CoA = N(6)-acetyl-L-lysyl-[protein] + CoA + H(+)</text>
        <dbReference type="Rhea" id="RHEA:45948"/>
        <dbReference type="Rhea" id="RHEA-COMP:9752"/>
        <dbReference type="Rhea" id="RHEA-COMP:10731"/>
        <dbReference type="ChEBI" id="CHEBI:15378"/>
        <dbReference type="ChEBI" id="CHEBI:29969"/>
        <dbReference type="ChEBI" id="CHEBI:57287"/>
        <dbReference type="ChEBI" id="CHEBI:57288"/>
        <dbReference type="ChEBI" id="CHEBI:61930"/>
        <dbReference type="EC" id="2.3.1.48"/>
    </reaction>
</comment>
<evidence type="ECO:0000313" key="24">
    <source>
        <dbReference type="Proteomes" id="UP000001074"/>
    </source>
</evidence>
<dbReference type="CDD" id="cd20910">
    <property type="entry name" value="NCBD_CREBBP-p300_like"/>
    <property type="match status" value="1"/>
</dbReference>
<evidence type="ECO:0000256" key="3">
    <source>
        <dbReference type="ARBA" id="ARBA00022499"/>
    </source>
</evidence>
<protein>
    <recommendedName>
        <fullName evidence="2">histone acetyltransferase</fullName>
        <ecNumber evidence="2">2.3.1.48</ecNumber>
    </recommendedName>
</protein>
<dbReference type="GeneTree" id="ENSGT00940000155364"/>
<dbReference type="Gene3D" id="3.30.60.90">
    <property type="match status" value="1"/>
</dbReference>
<evidence type="ECO:0000256" key="20">
    <source>
        <dbReference type="PROSITE-ProRule" id="PRU00203"/>
    </source>
</evidence>
<keyword evidence="15" id="KW-0010">Activator</keyword>
<keyword evidence="5" id="KW-0808">Transferase</keyword>
<dbReference type="Ensembl" id="ENSMLUT00000024412.1">
    <property type="protein sequence ID" value="ENSMLUP00000021573.1"/>
    <property type="gene ID" value="ENSMLUG00000025840.1"/>
</dbReference>
<dbReference type="STRING" id="59463.ENSMLUP00000021573"/>
<feature type="compositionally biased region" description="Polar residues" evidence="21">
    <location>
        <begin position="526"/>
        <end position="542"/>
    </location>
</feature>
<keyword evidence="11" id="KW-0156">Chromatin regulator</keyword>
<keyword evidence="13" id="KW-0805">Transcription regulation</keyword>
<reference evidence="23" key="2">
    <citation type="submission" date="2025-08" db="UniProtKB">
        <authorList>
            <consortium name="Ensembl"/>
        </authorList>
    </citation>
    <scope>IDENTIFICATION</scope>
</reference>
<dbReference type="InterPro" id="IPR037073">
    <property type="entry name" value="Nuc_rcpt_coact_CREBbp_sf"/>
</dbReference>
<evidence type="ECO:0000256" key="4">
    <source>
        <dbReference type="ARBA" id="ARBA00022553"/>
    </source>
</evidence>
<dbReference type="InParanoid" id="G1QCZ0"/>
<dbReference type="Proteomes" id="UP000001074">
    <property type="component" value="Unassembled WGS sequence"/>
</dbReference>
<dbReference type="GO" id="GO:0008270">
    <property type="term" value="F:zinc ion binding"/>
    <property type="evidence" value="ECO:0007669"/>
    <property type="project" value="UniProtKB-KW"/>
</dbReference>
<dbReference type="InterPro" id="IPR014744">
    <property type="entry name" value="Nuc_rcpt_coact_CREBbp"/>
</dbReference>
<dbReference type="InterPro" id="IPR000433">
    <property type="entry name" value="Znf_ZZ"/>
</dbReference>
<evidence type="ECO:0000256" key="17">
    <source>
        <dbReference type="ARBA" id="ARBA00023242"/>
    </source>
</evidence>
<dbReference type="GO" id="GO:0031490">
    <property type="term" value="F:chromatin DNA binding"/>
    <property type="evidence" value="ECO:0007669"/>
    <property type="project" value="TreeGrafter"/>
</dbReference>
<evidence type="ECO:0000256" key="21">
    <source>
        <dbReference type="SAM" id="MobiDB-lite"/>
    </source>
</evidence>
<dbReference type="Gene3D" id="1.20.1020.10">
    <property type="entry name" value="TAZ domain"/>
    <property type="match status" value="1"/>
</dbReference>
<keyword evidence="17" id="KW-0539">Nucleus</keyword>
<comment type="subcellular location">
    <subcellularLocation>
        <location evidence="1">Nucleus</location>
    </subcellularLocation>
</comment>
<dbReference type="GO" id="GO:0000123">
    <property type="term" value="C:histone acetyltransferase complex"/>
    <property type="evidence" value="ECO:0007669"/>
    <property type="project" value="InterPro"/>
</dbReference>
<proteinExistence type="predicted"/>
<dbReference type="Gene3D" id="1.10.1630.10">
    <property type="entry name" value="Nuclear receptor coactivator, CREB-bp-like, interlocking domain"/>
    <property type="match status" value="1"/>
</dbReference>
<evidence type="ECO:0000256" key="16">
    <source>
        <dbReference type="ARBA" id="ARBA00023163"/>
    </source>
</evidence>
<keyword evidence="16" id="KW-0804">Transcription</keyword>
<feature type="region of interest" description="Disordered" evidence="21">
    <location>
        <begin position="526"/>
        <end position="599"/>
    </location>
</feature>
<feature type="compositionally biased region" description="Polar residues" evidence="21">
    <location>
        <begin position="389"/>
        <end position="398"/>
    </location>
</feature>
<dbReference type="PANTHER" id="PTHR13808">
    <property type="entry name" value="CBP/P300-RELATED"/>
    <property type="match status" value="1"/>
</dbReference>
<evidence type="ECO:0000256" key="5">
    <source>
        <dbReference type="ARBA" id="ARBA00022679"/>
    </source>
</evidence>
<evidence type="ECO:0000256" key="9">
    <source>
        <dbReference type="ARBA" id="ARBA00022833"/>
    </source>
</evidence>
<keyword evidence="9 20" id="KW-0862">Zinc</keyword>
<evidence type="ECO:0000256" key="12">
    <source>
        <dbReference type="ARBA" id="ARBA00022990"/>
    </source>
</evidence>
<feature type="region of interest" description="Disordered" evidence="21">
    <location>
        <begin position="389"/>
        <end position="416"/>
    </location>
</feature>
<dbReference type="SMART" id="SM00551">
    <property type="entry name" value="ZnF_TAZ"/>
    <property type="match status" value="1"/>
</dbReference>
<feature type="region of interest" description="Disordered" evidence="21">
    <location>
        <begin position="141"/>
        <end position="223"/>
    </location>
</feature>
<evidence type="ECO:0000256" key="19">
    <source>
        <dbReference type="ARBA" id="ARBA00048017"/>
    </source>
</evidence>
<dbReference type="AlphaFoldDB" id="G1QCZ0"/>
<evidence type="ECO:0000256" key="15">
    <source>
        <dbReference type="ARBA" id="ARBA00023159"/>
    </source>
</evidence>
<dbReference type="GO" id="GO:0003713">
    <property type="term" value="F:transcription coactivator activity"/>
    <property type="evidence" value="ECO:0007669"/>
    <property type="project" value="InterPro"/>
</dbReference>
<evidence type="ECO:0000256" key="13">
    <source>
        <dbReference type="ARBA" id="ARBA00023015"/>
    </source>
</evidence>
<keyword evidence="12" id="KW-0007">Acetylation</keyword>